<dbReference type="OrthoDB" id="3314392at2"/>
<feature type="transmembrane region" description="Helical" evidence="1">
    <location>
        <begin position="389"/>
        <end position="411"/>
    </location>
</feature>
<feature type="transmembrane region" description="Helical" evidence="1">
    <location>
        <begin position="220"/>
        <end position="238"/>
    </location>
</feature>
<feature type="transmembrane region" description="Helical" evidence="1">
    <location>
        <begin position="170"/>
        <end position="190"/>
    </location>
</feature>
<feature type="transmembrane region" description="Helical" evidence="1">
    <location>
        <begin position="418"/>
        <end position="438"/>
    </location>
</feature>
<feature type="transmembrane region" description="Helical" evidence="1">
    <location>
        <begin position="130"/>
        <end position="163"/>
    </location>
</feature>
<dbReference type="STRING" id="54005.HMPREF3229_01521"/>
<evidence type="ECO:0000256" key="1">
    <source>
        <dbReference type="SAM" id="Phobius"/>
    </source>
</evidence>
<dbReference type="GeneID" id="83862463"/>
<feature type="transmembrane region" description="Helical" evidence="1">
    <location>
        <begin position="450"/>
        <end position="467"/>
    </location>
</feature>
<feature type="transmembrane region" description="Helical" evidence="1">
    <location>
        <begin position="308"/>
        <end position="328"/>
    </location>
</feature>
<dbReference type="PANTHER" id="PTHR30282:SF0">
    <property type="entry name" value="P-AMINOBENZOYL-GLUTAMATE TRANSPORT PROTEIN"/>
    <property type="match status" value="1"/>
</dbReference>
<sequence>MKEQNKKVKDQNDVGGFLKGVEVIGNKLPHPAIIFAILSVIVIIVSYFAAKSGMSVTYFDAKAGEEVTKEAVSLLNWDGLRYIFNSATDNYTGFAPLGTVLVAMLGVGVAENSGLFDSTLKKLLSNVNPTVLSATVVFAGVMSNIASDAGYLVVVPLGALIFANAGRHPLAGIAAAFAGVSGGFSANLILGTTDPLLTNITNEALRAGGIDMELAATCNWYFLFVSTFLITIVGTLVTNKIVEKNLGEYHGTYQVDENPLTELELKGLRNALIALIIFVAIMAFLMFPAGAPFRELEEGKNAMTLKNFLGHGLIPAMLLLFLVPGLAYGKTVGTIKTSHDLVDTMTKAMQGLGGYMVLAFFAAQFVSYFNKTNLGLILAKNGADFLESIGLNGLPLLLMFILLSAFLNLFMGSASAKWAIMAPIFVPMMYNLGLSPALTQVAYRIGDSSTNIITPLMSYFAMIVVFMQKYDKDSGLGTLTSMMLPYSMCFLVGWSLLMVVWYLLGIPVGPEAPLHVQDMVSMLFI</sequence>
<dbReference type="Proteomes" id="UP000250070">
    <property type="component" value="Unassembled WGS sequence"/>
</dbReference>
<organism evidence="2 3">
    <name type="scientific">Peptoniphilus harei</name>
    <dbReference type="NCBI Taxonomy" id="54005"/>
    <lineage>
        <taxon>Bacteria</taxon>
        <taxon>Bacillati</taxon>
        <taxon>Bacillota</taxon>
        <taxon>Tissierellia</taxon>
        <taxon>Tissierellales</taxon>
        <taxon>Peptoniphilaceae</taxon>
        <taxon>Peptoniphilus</taxon>
    </lineage>
</organism>
<dbReference type="AlphaFoldDB" id="A0A2X1ZRT5"/>
<dbReference type="PANTHER" id="PTHR30282">
    <property type="entry name" value="P-AMINOBENZOYL GLUTAMATE TRANSPORTER"/>
    <property type="match status" value="1"/>
</dbReference>
<feature type="transmembrane region" description="Helical" evidence="1">
    <location>
        <begin position="479"/>
        <end position="504"/>
    </location>
</feature>
<keyword evidence="1" id="KW-1133">Transmembrane helix</keyword>
<evidence type="ECO:0000313" key="2">
    <source>
        <dbReference type="EMBL" id="SPY47065.1"/>
    </source>
</evidence>
<dbReference type="RefSeq" id="WP_070702747.1">
    <property type="nucleotide sequence ID" value="NZ_CP068103.1"/>
</dbReference>
<dbReference type="Pfam" id="PF03806">
    <property type="entry name" value="ABG_transport"/>
    <property type="match status" value="1"/>
</dbReference>
<feature type="transmembrane region" description="Helical" evidence="1">
    <location>
        <begin position="349"/>
        <end position="369"/>
    </location>
</feature>
<dbReference type="GO" id="GO:1902604">
    <property type="term" value="P:p-aminobenzoyl-glutamate transmembrane transport"/>
    <property type="evidence" value="ECO:0007669"/>
    <property type="project" value="InterPro"/>
</dbReference>
<evidence type="ECO:0000313" key="3">
    <source>
        <dbReference type="Proteomes" id="UP000250070"/>
    </source>
</evidence>
<protein>
    <submittedName>
        <fullName evidence="2">Aminobenzoyl-glutamate transport protein</fullName>
    </submittedName>
</protein>
<dbReference type="InterPro" id="IPR004697">
    <property type="entry name" value="AbgT"/>
</dbReference>
<feature type="transmembrane region" description="Helical" evidence="1">
    <location>
        <begin position="91"/>
        <end position="110"/>
    </location>
</feature>
<dbReference type="GO" id="GO:0015558">
    <property type="term" value="F:secondary active p-aminobenzoyl-glutamate transmembrane transporter activity"/>
    <property type="evidence" value="ECO:0007669"/>
    <property type="project" value="InterPro"/>
</dbReference>
<keyword evidence="1" id="KW-0812">Transmembrane</keyword>
<reference evidence="2 3" key="1">
    <citation type="submission" date="2018-06" db="EMBL/GenBank/DDBJ databases">
        <authorList>
            <consortium name="Pathogen Informatics"/>
            <person name="Doyle S."/>
        </authorList>
    </citation>
    <scope>NUCLEOTIDE SEQUENCE [LARGE SCALE GENOMIC DNA]</scope>
    <source>
        <strain evidence="2 3">NCTC13076</strain>
    </source>
</reference>
<accession>A0A2X1ZRT5</accession>
<keyword evidence="1" id="KW-0472">Membrane</keyword>
<gene>
    <name evidence="2" type="primary">abgT</name>
    <name evidence="2" type="ORF">NCTC13076_00962</name>
</gene>
<feature type="transmembrane region" description="Helical" evidence="1">
    <location>
        <begin position="271"/>
        <end position="288"/>
    </location>
</feature>
<feature type="transmembrane region" description="Helical" evidence="1">
    <location>
        <begin position="32"/>
        <end position="50"/>
    </location>
</feature>
<dbReference type="EMBL" id="UATM01000032">
    <property type="protein sequence ID" value="SPY47065.1"/>
    <property type="molecule type" value="Genomic_DNA"/>
</dbReference>
<proteinExistence type="predicted"/>
<name>A0A2X1ZRT5_9FIRM</name>